<dbReference type="InterPro" id="IPR018085">
    <property type="entry name" value="Ura-DNA_Glyclase_AS"/>
</dbReference>
<dbReference type="AlphaFoldDB" id="A0A6J6FDD4"/>
<evidence type="ECO:0000256" key="3">
    <source>
        <dbReference type="ARBA" id="ARBA00022801"/>
    </source>
</evidence>
<evidence type="ECO:0000256" key="1">
    <source>
        <dbReference type="ARBA" id="ARBA00008184"/>
    </source>
</evidence>
<evidence type="ECO:0000259" key="5">
    <source>
        <dbReference type="SMART" id="SM00986"/>
    </source>
</evidence>
<dbReference type="NCBIfam" id="NF003588">
    <property type="entry name" value="PRK05254.1-1"/>
    <property type="match status" value="1"/>
</dbReference>
<evidence type="ECO:0000256" key="2">
    <source>
        <dbReference type="ARBA" id="ARBA00022763"/>
    </source>
</evidence>
<proteinExistence type="inferred from homology"/>
<comment type="similarity">
    <text evidence="1">Belongs to the uracil-DNA glycosylase (UDG) superfamily. UNG family.</text>
</comment>
<dbReference type="InterPro" id="IPR036895">
    <property type="entry name" value="Uracil-DNA_glycosylase-like_sf"/>
</dbReference>
<dbReference type="GO" id="GO:0097510">
    <property type="term" value="P:base-excision repair, AP site formation via deaminated base removal"/>
    <property type="evidence" value="ECO:0007669"/>
    <property type="project" value="TreeGrafter"/>
</dbReference>
<dbReference type="PANTHER" id="PTHR11264">
    <property type="entry name" value="URACIL-DNA GLYCOSYLASE"/>
    <property type="match status" value="1"/>
</dbReference>
<dbReference type="HAMAP" id="MF_00148">
    <property type="entry name" value="UDG"/>
    <property type="match status" value="1"/>
</dbReference>
<dbReference type="SMART" id="SM00987">
    <property type="entry name" value="UreE_C"/>
    <property type="match status" value="1"/>
</dbReference>
<keyword evidence="3" id="KW-0378">Hydrolase</keyword>
<evidence type="ECO:0000313" key="6">
    <source>
        <dbReference type="EMBL" id="CAB4586630.1"/>
    </source>
</evidence>
<dbReference type="Pfam" id="PF03167">
    <property type="entry name" value="UDG"/>
    <property type="match status" value="1"/>
</dbReference>
<keyword evidence="4" id="KW-0234">DNA repair</keyword>
<dbReference type="SMART" id="SM00986">
    <property type="entry name" value="UDG"/>
    <property type="match status" value="1"/>
</dbReference>
<gene>
    <name evidence="6" type="ORF">UFOPK1775_00361</name>
</gene>
<dbReference type="CDD" id="cd10027">
    <property type="entry name" value="UDG-F1-like"/>
    <property type="match status" value="1"/>
</dbReference>
<evidence type="ECO:0000256" key="4">
    <source>
        <dbReference type="ARBA" id="ARBA00023204"/>
    </source>
</evidence>
<dbReference type="Gene3D" id="3.40.470.10">
    <property type="entry name" value="Uracil-DNA glycosylase-like domain"/>
    <property type="match status" value="1"/>
</dbReference>
<dbReference type="PANTHER" id="PTHR11264:SF0">
    <property type="entry name" value="URACIL-DNA GLYCOSYLASE"/>
    <property type="match status" value="1"/>
</dbReference>
<name>A0A6J6FDD4_9ZZZZ</name>
<dbReference type="SUPFAM" id="SSF52141">
    <property type="entry name" value="Uracil-DNA glycosylase-like"/>
    <property type="match status" value="1"/>
</dbReference>
<dbReference type="InterPro" id="IPR002043">
    <property type="entry name" value="UDG_fam1"/>
</dbReference>
<dbReference type="PROSITE" id="PS00130">
    <property type="entry name" value="U_DNA_GLYCOSYLASE"/>
    <property type="match status" value="1"/>
</dbReference>
<reference evidence="6" key="1">
    <citation type="submission" date="2020-05" db="EMBL/GenBank/DDBJ databases">
        <authorList>
            <person name="Chiriac C."/>
            <person name="Salcher M."/>
            <person name="Ghai R."/>
            <person name="Kavagutti S V."/>
        </authorList>
    </citation>
    <scope>NUCLEOTIDE SEQUENCE</scope>
</reference>
<organism evidence="6">
    <name type="scientific">freshwater metagenome</name>
    <dbReference type="NCBI Taxonomy" id="449393"/>
    <lineage>
        <taxon>unclassified sequences</taxon>
        <taxon>metagenomes</taxon>
        <taxon>ecological metagenomes</taxon>
    </lineage>
</organism>
<protein>
    <submittedName>
        <fullName evidence="6">Unannotated protein</fullName>
    </submittedName>
</protein>
<sequence>MTSFRSQIHSSWSDALQDLLPLLDEIENTLRNQDYLPSHDNVMRALSRNLADSRVLIVGQDPYPSAEHAMGLSFSVPKTVSKLPLTLKNIFKELNSDLDLGEPNTGDLTSWHSQGVVLLNRTLTCKKGESNSHLNIGWRKITDRCAEVLAAQGSVAVLWGKNAAELTHFFSSNNLVTGVHPSPLSAYRGFFGSKPFSQVNRILEINGETSINWV</sequence>
<accession>A0A6J6FDD4</accession>
<dbReference type="NCBIfam" id="NF003592">
    <property type="entry name" value="PRK05254.1-5"/>
    <property type="match status" value="1"/>
</dbReference>
<feature type="domain" description="Uracil-DNA glycosylase-like" evidence="5">
    <location>
        <begin position="46"/>
        <end position="203"/>
    </location>
</feature>
<dbReference type="GO" id="GO:0004844">
    <property type="term" value="F:uracil DNA N-glycosylase activity"/>
    <property type="evidence" value="ECO:0007669"/>
    <property type="project" value="InterPro"/>
</dbReference>
<dbReference type="EMBL" id="CAEZUB010000024">
    <property type="protein sequence ID" value="CAB4586630.1"/>
    <property type="molecule type" value="Genomic_DNA"/>
</dbReference>
<dbReference type="InterPro" id="IPR005122">
    <property type="entry name" value="Uracil-DNA_glycosylase-like"/>
</dbReference>
<keyword evidence="2" id="KW-0227">DNA damage</keyword>